<feature type="region of interest" description="Disordered" evidence="1">
    <location>
        <begin position="164"/>
        <end position="194"/>
    </location>
</feature>
<proteinExistence type="predicted"/>
<dbReference type="Proteomes" id="UP000518752">
    <property type="component" value="Unassembled WGS sequence"/>
</dbReference>
<organism evidence="2 3">
    <name type="scientific">Collybiopsis confluens</name>
    <dbReference type="NCBI Taxonomy" id="2823264"/>
    <lineage>
        <taxon>Eukaryota</taxon>
        <taxon>Fungi</taxon>
        <taxon>Dikarya</taxon>
        <taxon>Basidiomycota</taxon>
        <taxon>Agaricomycotina</taxon>
        <taxon>Agaricomycetes</taxon>
        <taxon>Agaricomycetidae</taxon>
        <taxon>Agaricales</taxon>
        <taxon>Marasmiineae</taxon>
        <taxon>Omphalotaceae</taxon>
        <taxon>Collybiopsis</taxon>
    </lineage>
</organism>
<sequence length="328" mass="35883">MYNAYTNNPFSSDNASARYPDLSASSPSPDPSASQFTSWMQPAGSQQQQPQLQSQSQPQHQQQQQYSGTGYHQFAGVAGGGGGSGFMSPAPFQPSSGFGQQMLGQMSGGGSSYNYLQGLNSAPPAIQTNYNPVQQQLQSPGYNTVSQFDPYSSLGQGWDVASAPLQQQHQSSSSSSSYNPAPTSSAISVTTSRSAAGGVHPREFIKTHKTEIESWDPYAWKQLFNSFDDLKESWGNRKKEVDGRAQQLLAQMQYSGGYHPQMQQEAERLRSLSREADTNHDSIFASSFQMREVFENYRKSGDQAGKRRVREASNAALQSLPDWPAPAF</sequence>
<name>A0A8H5HYL3_9AGAR</name>
<keyword evidence="3" id="KW-1185">Reference proteome</keyword>
<feature type="compositionally biased region" description="Low complexity" evidence="1">
    <location>
        <begin position="95"/>
        <end position="104"/>
    </location>
</feature>
<evidence type="ECO:0000256" key="1">
    <source>
        <dbReference type="SAM" id="MobiDB-lite"/>
    </source>
</evidence>
<gene>
    <name evidence="2" type="ORF">D9757_002360</name>
</gene>
<feature type="compositionally biased region" description="Polar residues" evidence="1">
    <location>
        <begin position="1"/>
        <end position="15"/>
    </location>
</feature>
<reference evidence="2 3" key="1">
    <citation type="journal article" date="2020" name="ISME J.">
        <title>Uncovering the hidden diversity of litter-decomposition mechanisms in mushroom-forming fungi.</title>
        <authorList>
            <person name="Floudas D."/>
            <person name="Bentzer J."/>
            <person name="Ahren D."/>
            <person name="Johansson T."/>
            <person name="Persson P."/>
            <person name="Tunlid A."/>
        </authorList>
    </citation>
    <scope>NUCLEOTIDE SEQUENCE [LARGE SCALE GENOMIC DNA]</scope>
    <source>
        <strain evidence="2 3">CBS 406.79</strain>
    </source>
</reference>
<accession>A0A8H5HYL3</accession>
<protein>
    <submittedName>
        <fullName evidence="2">Uncharacterized protein</fullName>
    </submittedName>
</protein>
<feature type="region of interest" description="Disordered" evidence="1">
    <location>
        <begin position="1"/>
        <end position="67"/>
    </location>
</feature>
<dbReference type="OrthoDB" id="3253876at2759"/>
<feature type="compositionally biased region" description="Low complexity" evidence="1">
    <location>
        <begin position="41"/>
        <end position="65"/>
    </location>
</feature>
<feature type="compositionally biased region" description="Low complexity" evidence="1">
    <location>
        <begin position="164"/>
        <end position="186"/>
    </location>
</feature>
<comment type="caution">
    <text evidence="2">The sequence shown here is derived from an EMBL/GenBank/DDBJ whole genome shotgun (WGS) entry which is preliminary data.</text>
</comment>
<dbReference type="EMBL" id="JAACJN010000009">
    <property type="protein sequence ID" value="KAF5391560.1"/>
    <property type="molecule type" value="Genomic_DNA"/>
</dbReference>
<feature type="region of interest" description="Disordered" evidence="1">
    <location>
        <begin position="80"/>
        <end position="104"/>
    </location>
</feature>
<evidence type="ECO:0000313" key="3">
    <source>
        <dbReference type="Proteomes" id="UP000518752"/>
    </source>
</evidence>
<dbReference type="AlphaFoldDB" id="A0A8H5HYL3"/>
<evidence type="ECO:0000313" key="2">
    <source>
        <dbReference type="EMBL" id="KAF5391560.1"/>
    </source>
</evidence>
<feature type="compositionally biased region" description="Low complexity" evidence="1">
    <location>
        <begin position="20"/>
        <end position="34"/>
    </location>
</feature>